<feature type="region of interest" description="Disordered" evidence="1">
    <location>
        <begin position="1"/>
        <end position="27"/>
    </location>
</feature>
<sequence>MGHEARTQAPVAGEARRPRFGKLPERILPEDMVEERPAVARDPARDAYNPDEWLVRVCL</sequence>
<name>A0ABV5EAJ5_9ACTN</name>
<feature type="compositionally biased region" description="Basic and acidic residues" evidence="1">
    <location>
        <begin position="14"/>
        <end position="27"/>
    </location>
</feature>
<keyword evidence="3" id="KW-1185">Reference proteome</keyword>
<reference evidence="2 3" key="1">
    <citation type="submission" date="2024-01" db="EMBL/GenBank/DDBJ databases">
        <title>Genome mining of biosynthetic gene clusters to explore secondary metabolites of Streptomyces sp.</title>
        <authorList>
            <person name="Baig A."/>
            <person name="Ajitkumar Shintre N."/>
            <person name="Kumar H."/>
            <person name="Anbarasu A."/>
            <person name="Ramaiah S."/>
        </authorList>
    </citation>
    <scope>NUCLEOTIDE SEQUENCE [LARGE SCALE GENOMIC DNA]</scope>
    <source>
        <strain evidence="2 3">A57</strain>
    </source>
</reference>
<gene>
    <name evidence="2" type="ORF">VSS16_14235</name>
</gene>
<dbReference type="EMBL" id="JAYMRP010000010">
    <property type="protein sequence ID" value="MFB8773874.1"/>
    <property type="molecule type" value="Genomic_DNA"/>
</dbReference>
<dbReference type="Proteomes" id="UP001585080">
    <property type="component" value="Unassembled WGS sequence"/>
</dbReference>
<evidence type="ECO:0000313" key="3">
    <source>
        <dbReference type="Proteomes" id="UP001585080"/>
    </source>
</evidence>
<proteinExistence type="predicted"/>
<accession>A0ABV5EAJ5</accession>
<comment type="caution">
    <text evidence="2">The sequence shown here is derived from an EMBL/GenBank/DDBJ whole genome shotgun (WGS) entry which is preliminary data.</text>
</comment>
<evidence type="ECO:0008006" key="4">
    <source>
        <dbReference type="Google" id="ProtNLM"/>
    </source>
</evidence>
<organism evidence="2 3">
    <name type="scientific">Streptomyces broussonetiae</name>
    <dbReference type="NCBI Taxonomy" id="2686304"/>
    <lineage>
        <taxon>Bacteria</taxon>
        <taxon>Bacillati</taxon>
        <taxon>Actinomycetota</taxon>
        <taxon>Actinomycetes</taxon>
        <taxon>Kitasatosporales</taxon>
        <taxon>Streptomycetaceae</taxon>
        <taxon>Streptomyces</taxon>
    </lineage>
</organism>
<dbReference type="RefSeq" id="WP_376732646.1">
    <property type="nucleotide sequence ID" value="NZ_JAYMRP010000010.1"/>
</dbReference>
<evidence type="ECO:0000256" key="1">
    <source>
        <dbReference type="SAM" id="MobiDB-lite"/>
    </source>
</evidence>
<protein>
    <recommendedName>
        <fullName evidence="4">Transposase</fullName>
    </recommendedName>
</protein>
<evidence type="ECO:0000313" key="2">
    <source>
        <dbReference type="EMBL" id="MFB8773874.1"/>
    </source>
</evidence>